<evidence type="ECO:0000313" key="2">
    <source>
        <dbReference type="EMBL" id="TPX07033.1"/>
    </source>
</evidence>
<evidence type="ECO:0000256" key="1">
    <source>
        <dbReference type="ARBA" id="ARBA00023242"/>
    </source>
</evidence>
<reference evidence="2 3" key="1">
    <citation type="submission" date="2019-06" db="EMBL/GenBank/DDBJ databases">
        <title>Draft genome sequence of the filamentous fungus Phialemoniopsis curvata isolated from diesel fuel.</title>
        <authorList>
            <person name="Varaljay V.A."/>
            <person name="Lyon W.J."/>
            <person name="Crouch A.L."/>
            <person name="Drake C.E."/>
            <person name="Hollomon J.M."/>
            <person name="Nadeau L.J."/>
            <person name="Nunn H.S."/>
            <person name="Stevenson B.S."/>
            <person name="Bojanowski C.L."/>
            <person name="Crookes-Goodson W.J."/>
        </authorList>
    </citation>
    <scope>NUCLEOTIDE SEQUENCE [LARGE SCALE GENOMIC DNA]</scope>
    <source>
        <strain evidence="2 3">D216</strain>
    </source>
</reference>
<accession>A0A507AIL8</accession>
<protein>
    <submittedName>
        <fullName evidence="2">Uncharacterized protein</fullName>
    </submittedName>
</protein>
<dbReference type="GeneID" id="41978468"/>
<sequence>MDDGKCQGGSPCEYCIRTKKTCLPQVIPAAKAQFIISTPDEQALQVVAKVPVQVDTHLDTLYLDYFDLFLKRCQFTADFNNLGADLLPLIQTCLPLGQVTMAIGALEASRYATVKASHGRQSPQIAAFSSYGASTRALQGLLHSPDALHCEGVLWCTLLLGMFELMTEMSGDRWARHMLYGTARIIQASGITAPSGQLVKTLFAAFRPLEAHRAILYGESTFLSQDTWIRCRRHPTAILPSPVDWIFDLVVEMSSFSKTFFDRVESIPETLRPQRPEIHVLAEEGQCFQHKLQSWRDQTTPLVDYSEPYCKLAIVNYHALQLFLCMNYTYYTCWEDLDIPSMTSAQIEIRVNAVVALSSQILEHSNLPGVLLLFPLRMAGANAAKSSQRDEVVRLLDRISQKGFVVAERIKVDLRELWEYQQRVANSEI</sequence>
<dbReference type="OrthoDB" id="194358at2759"/>
<dbReference type="PANTHER" id="PTHR38111:SF2">
    <property type="entry name" value="FINGER DOMAIN PROTEIN, PUTATIVE (AFU_ORTHOLOGUE AFUA_1G01560)-RELATED"/>
    <property type="match status" value="1"/>
</dbReference>
<gene>
    <name evidence="2" type="ORF">E0L32_011021</name>
</gene>
<dbReference type="Proteomes" id="UP000319257">
    <property type="component" value="Unassembled WGS sequence"/>
</dbReference>
<name>A0A507AIL8_9PEZI</name>
<dbReference type="PANTHER" id="PTHR38111">
    <property type="entry name" value="ZN(2)-C6 FUNGAL-TYPE DOMAIN-CONTAINING PROTEIN-RELATED"/>
    <property type="match status" value="1"/>
</dbReference>
<dbReference type="InParanoid" id="A0A507AIL8"/>
<proteinExistence type="predicted"/>
<dbReference type="EMBL" id="SKBQ01000096">
    <property type="protein sequence ID" value="TPX07033.1"/>
    <property type="molecule type" value="Genomic_DNA"/>
</dbReference>
<evidence type="ECO:0000313" key="3">
    <source>
        <dbReference type="Proteomes" id="UP000319257"/>
    </source>
</evidence>
<dbReference type="Pfam" id="PF11951">
    <property type="entry name" value="Fungal_trans_2"/>
    <property type="match status" value="1"/>
</dbReference>
<organism evidence="2 3">
    <name type="scientific">Thyridium curvatum</name>
    <dbReference type="NCBI Taxonomy" id="1093900"/>
    <lineage>
        <taxon>Eukaryota</taxon>
        <taxon>Fungi</taxon>
        <taxon>Dikarya</taxon>
        <taxon>Ascomycota</taxon>
        <taxon>Pezizomycotina</taxon>
        <taxon>Sordariomycetes</taxon>
        <taxon>Sordariomycetidae</taxon>
        <taxon>Thyridiales</taxon>
        <taxon>Thyridiaceae</taxon>
        <taxon>Thyridium</taxon>
    </lineage>
</organism>
<dbReference type="AlphaFoldDB" id="A0A507AIL8"/>
<dbReference type="RefSeq" id="XP_030988744.1">
    <property type="nucleotide sequence ID" value="XM_031133704.1"/>
</dbReference>
<comment type="caution">
    <text evidence="2">The sequence shown here is derived from an EMBL/GenBank/DDBJ whole genome shotgun (WGS) entry which is preliminary data.</text>
</comment>
<keyword evidence="1" id="KW-0539">Nucleus</keyword>
<dbReference type="InterPro" id="IPR053178">
    <property type="entry name" value="Osmoadaptation_assoc"/>
</dbReference>
<keyword evidence="3" id="KW-1185">Reference proteome</keyword>
<dbReference type="InterPro" id="IPR021858">
    <property type="entry name" value="Fun_TF"/>
</dbReference>